<comment type="catalytic activity">
    <reaction evidence="6">
        <text>a 2'-deoxyadenosine in DNA + S-adenosyl-L-methionine = an N(6)-methyl-2'-deoxyadenosine in DNA + S-adenosyl-L-homocysteine + H(+)</text>
        <dbReference type="Rhea" id="RHEA:15197"/>
        <dbReference type="Rhea" id="RHEA-COMP:12418"/>
        <dbReference type="Rhea" id="RHEA-COMP:12419"/>
        <dbReference type="ChEBI" id="CHEBI:15378"/>
        <dbReference type="ChEBI" id="CHEBI:57856"/>
        <dbReference type="ChEBI" id="CHEBI:59789"/>
        <dbReference type="ChEBI" id="CHEBI:90615"/>
        <dbReference type="ChEBI" id="CHEBI:90616"/>
        <dbReference type="EC" id="2.1.1.72"/>
    </reaction>
</comment>
<evidence type="ECO:0000313" key="8">
    <source>
        <dbReference type="EMBL" id="GHE88455.1"/>
    </source>
</evidence>
<reference evidence="8" key="1">
    <citation type="journal article" date="2014" name="Int. J. Syst. Evol. Microbiol.">
        <title>Complete genome sequence of Corynebacterium casei LMG S-19264T (=DSM 44701T), isolated from a smear-ripened cheese.</title>
        <authorList>
            <consortium name="US DOE Joint Genome Institute (JGI-PGF)"/>
            <person name="Walter F."/>
            <person name="Albersmeier A."/>
            <person name="Kalinowski J."/>
            <person name="Ruckert C."/>
        </authorList>
    </citation>
    <scope>NUCLEOTIDE SEQUENCE</scope>
    <source>
        <strain evidence="8">JCM 4477</strain>
    </source>
</reference>
<dbReference type="PANTHER" id="PTHR33841">
    <property type="entry name" value="DNA METHYLTRANSFERASE YEEA-RELATED"/>
    <property type="match status" value="1"/>
</dbReference>
<evidence type="ECO:0000256" key="6">
    <source>
        <dbReference type="ARBA" id="ARBA00047942"/>
    </source>
</evidence>
<dbReference type="PRINTS" id="PR00507">
    <property type="entry name" value="N12N6MTFRASE"/>
</dbReference>
<evidence type="ECO:0000256" key="2">
    <source>
        <dbReference type="ARBA" id="ARBA00011900"/>
    </source>
</evidence>
<comment type="caution">
    <text evidence="8">The sequence shown here is derived from an EMBL/GenBank/DDBJ whole genome shotgun (WGS) entry which is preliminary data.</text>
</comment>
<dbReference type="InterPro" id="IPR050953">
    <property type="entry name" value="N4_N6_ade-DNA_methylase"/>
</dbReference>
<evidence type="ECO:0000256" key="5">
    <source>
        <dbReference type="ARBA" id="ARBA00022691"/>
    </source>
</evidence>
<dbReference type="InterPro" id="IPR002052">
    <property type="entry name" value="DNA_methylase_N6_adenine_CS"/>
</dbReference>
<evidence type="ECO:0000256" key="3">
    <source>
        <dbReference type="ARBA" id="ARBA00022603"/>
    </source>
</evidence>
<gene>
    <name evidence="8" type="ORF">GCM10018772_10170</name>
</gene>
<dbReference type="AlphaFoldDB" id="A0A919A6E2"/>
<evidence type="ECO:0000256" key="1">
    <source>
        <dbReference type="ARBA" id="ARBA00006594"/>
    </source>
</evidence>
<feature type="domain" description="Type II methyltransferase M.TaqI-like" evidence="7">
    <location>
        <begin position="158"/>
        <end position="242"/>
    </location>
</feature>
<dbReference type="GO" id="GO:0009007">
    <property type="term" value="F:site-specific DNA-methyltransferase (adenine-specific) activity"/>
    <property type="evidence" value="ECO:0007669"/>
    <property type="project" value="UniProtKB-EC"/>
</dbReference>
<dbReference type="EC" id="2.1.1.72" evidence="2"/>
<evidence type="ECO:0000256" key="4">
    <source>
        <dbReference type="ARBA" id="ARBA00022679"/>
    </source>
</evidence>
<dbReference type="Gene3D" id="3.40.50.150">
    <property type="entry name" value="Vaccinia Virus protein VP39"/>
    <property type="match status" value="1"/>
</dbReference>
<dbReference type="GO" id="GO:0006304">
    <property type="term" value="P:DNA modification"/>
    <property type="evidence" value="ECO:0007669"/>
    <property type="project" value="InterPro"/>
</dbReference>
<dbReference type="InterPro" id="IPR011639">
    <property type="entry name" value="MethylTrfase_TaqI-like_dom"/>
</dbReference>
<keyword evidence="9" id="KW-1185">Reference proteome</keyword>
<evidence type="ECO:0000259" key="7">
    <source>
        <dbReference type="Pfam" id="PF07669"/>
    </source>
</evidence>
<name>A0A919A6E2_9ACTN</name>
<dbReference type="EMBL" id="BNBI01000002">
    <property type="protein sequence ID" value="GHE88455.1"/>
    <property type="molecule type" value="Genomic_DNA"/>
</dbReference>
<proteinExistence type="inferred from homology"/>
<dbReference type="Pfam" id="PF07669">
    <property type="entry name" value="Eco57I"/>
    <property type="match status" value="1"/>
</dbReference>
<organism evidence="8 9">
    <name type="scientific">Streptomyces fumanus</name>
    <dbReference type="NCBI Taxonomy" id="67302"/>
    <lineage>
        <taxon>Bacteria</taxon>
        <taxon>Bacillati</taxon>
        <taxon>Actinomycetota</taxon>
        <taxon>Actinomycetes</taxon>
        <taxon>Kitasatosporales</taxon>
        <taxon>Streptomycetaceae</taxon>
        <taxon>Streptomyces</taxon>
    </lineage>
</organism>
<dbReference type="GO" id="GO:0003676">
    <property type="term" value="F:nucleic acid binding"/>
    <property type="evidence" value="ECO:0007669"/>
    <property type="project" value="InterPro"/>
</dbReference>
<keyword evidence="3 8" id="KW-0489">Methyltransferase</keyword>
<dbReference type="PROSITE" id="PS00092">
    <property type="entry name" value="N6_MTASE"/>
    <property type="match status" value="1"/>
</dbReference>
<dbReference type="PANTHER" id="PTHR33841:SF5">
    <property type="entry name" value="DNA METHYLASE (MODIFICATION METHYLASE) (METHYLTRANSFERASE)-RELATED"/>
    <property type="match status" value="1"/>
</dbReference>
<dbReference type="Proteomes" id="UP000630718">
    <property type="component" value="Unassembled WGS sequence"/>
</dbReference>
<sequence length="578" mass="64599">MTTLCGQESGFGKVRRYCPSVATIALFSTEDLSLPESLQEAVEHGEVFTRAWVVELILDLLGYTADKDLCDLRLVEPACGGGAFLTVIASRISASCKMHQRPIVDAVDAVRAFDLLGRNVEQSRTLVTETLQEAGWDPRDAREVAATWVKRGDYLLQSDADHRADYVVGNPPYIRLEDVPDDRMAAYRRACSTMGGRADIYIGFYEVALRSLNRGGQLGFICADRWMRNQYGRRLRELVTKHFSMDLALVMHDVDAFDDQVSAYPAITVISNKPQGAAVAADTNRSFGAEQARAFVGWYLEGEPPTVAAASFQAARMPHWFPEEDSWPTASPARLAVLEDLTERFRLLEDTETGTKVGIGIATGADKVFLTKDKGLVEDDRLLPMAMVRDTTSGIIDWNGTHLVNPWTASGDLVDLDAYPLLAAYFDKHAETLRKRYVAVKQPQRWYKTIDKVDHQLTRRQKLLFPDMKLRIHPVLDEGGLYPHHNLYFIVSDVWDMRVLGGLLLSKVAEAFVEAYAVKMRGGTLRFQAQYLRKIRVPDPAMISEGDQAALAEAFDKRDREAATEAALRVYGLAELPD</sequence>
<dbReference type="GO" id="GO:0032259">
    <property type="term" value="P:methylation"/>
    <property type="evidence" value="ECO:0007669"/>
    <property type="project" value="UniProtKB-KW"/>
</dbReference>
<dbReference type="InterPro" id="IPR029063">
    <property type="entry name" value="SAM-dependent_MTases_sf"/>
</dbReference>
<evidence type="ECO:0000313" key="9">
    <source>
        <dbReference type="Proteomes" id="UP000630718"/>
    </source>
</evidence>
<comment type="similarity">
    <text evidence="1">Belongs to the N(4)/N(6)-methyltransferase family.</text>
</comment>
<accession>A0A919A6E2</accession>
<keyword evidence="5" id="KW-0949">S-adenosyl-L-methionine</keyword>
<reference evidence="8" key="2">
    <citation type="submission" date="2020-09" db="EMBL/GenBank/DDBJ databases">
        <authorList>
            <person name="Sun Q."/>
            <person name="Ohkuma M."/>
        </authorList>
    </citation>
    <scope>NUCLEOTIDE SEQUENCE</scope>
    <source>
        <strain evidence="8">JCM 4477</strain>
    </source>
</reference>
<dbReference type="SUPFAM" id="SSF53335">
    <property type="entry name" value="S-adenosyl-L-methionine-dependent methyltransferases"/>
    <property type="match status" value="1"/>
</dbReference>
<protein>
    <recommendedName>
        <fullName evidence="2">site-specific DNA-methyltransferase (adenine-specific)</fullName>
        <ecNumber evidence="2">2.1.1.72</ecNumber>
    </recommendedName>
</protein>
<keyword evidence="4" id="KW-0808">Transferase</keyword>